<organism evidence="2 3">
    <name type="scientific">Musa troglodytarum</name>
    <name type="common">fe'i banana</name>
    <dbReference type="NCBI Taxonomy" id="320322"/>
    <lineage>
        <taxon>Eukaryota</taxon>
        <taxon>Viridiplantae</taxon>
        <taxon>Streptophyta</taxon>
        <taxon>Embryophyta</taxon>
        <taxon>Tracheophyta</taxon>
        <taxon>Spermatophyta</taxon>
        <taxon>Magnoliopsida</taxon>
        <taxon>Liliopsida</taxon>
        <taxon>Zingiberales</taxon>
        <taxon>Musaceae</taxon>
        <taxon>Musa</taxon>
    </lineage>
</organism>
<name>A0A9E7JK40_9LILI</name>
<reference evidence="2" key="1">
    <citation type="submission" date="2022-05" db="EMBL/GenBank/DDBJ databases">
        <title>The Musa troglodytarum L. genome provides insights into the mechanism of non-climacteric behaviour and enrichment of carotenoids.</title>
        <authorList>
            <person name="Wang J."/>
        </authorList>
    </citation>
    <scope>NUCLEOTIDE SEQUENCE</scope>
    <source>
        <tissue evidence="2">Leaf</tissue>
    </source>
</reference>
<evidence type="ECO:0000256" key="1">
    <source>
        <dbReference type="SAM" id="MobiDB-lite"/>
    </source>
</evidence>
<evidence type="ECO:0000313" key="2">
    <source>
        <dbReference type="EMBL" id="URD83953.1"/>
    </source>
</evidence>
<accession>A0A9E7JK40</accession>
<evidence type="ECO:0000313" key="3">
    <source>
        <dbReference type="Proteomes" id="UP001055439"/>
    </source>
</evidence>
<dbReference type="Proteomes" id="UP001055439">
    <property type="component" value="Chromosome 10"/>
</dbReference>
<sequence>MGLPSTSSSSASSSSSPSVTTRVAALPSSPASSPSSDAEAARALEALMWPHDQDSILDERMVGILRRRYGIRRIQPLAKRDSGLLTGSQGLCHDARCPRPACAFPAPNRRILHLLAYFAFPDNSQLWRYLVAFTRNAITPTSPQPNLFLSCFRLFKGEATSQRRPTGLGLAAPHQ</sequence>
<gene>
    <name evidence="2" type="ORF">MUK42_07934</name>
</gene>
<dbReference type="EMBL" id="CP097503">
    <property type="protein sequence ID" value="URD83953.1"/>
    <property type="molecule type" value="Genomic_DNA"/>
</dbReference>
<proteinExistence type="predicted"/>
<protein>
    <submittedName>
        <fullName evidence="2">Uncharacterized protein</fullName>
    </submittedName>
</protein>
<keyword evidence="3" id="KW-1185">Reference proteome</keyword>
<dbReference type="AlphaFoldDB" id="A0A9E7JK40"/>
<feature type="region of interest" description="Disordered" evidence="1">
    <location>
        <begin position="1"/>
        <end position="37"/>
    </location>
</feature>